<dbReference type="AlphaFoldDB" id="S8C2X7"/>
<feature type="compositionally biased region" description="Basic and acidic residues" evidence="1">
    <location>
        <begin position="264"/>
        <end position="273"/>
    </location>
</feature>
<dbReference type="Proteomes" id="UP000015100">
    <property type="component" value="Unassembled WGS sequence"/>
</dbReference>
<feature type="compositionally biased region" description="Polar residues" evidence="1">
    <location>
        <begin position="236"/>
        <end position="245"/>
    </location>
</feature>
<feature type="region of interest" description="Disordered" evidence="1">
    <location>
        <begin position="434"/>
        <end position="453"/>
    </location>
</feature>
<protein>
    <submittedName>
        <fullName evidence="2">Uncharacterized protein</fullName>
    </submittedName>
</protein>
<feature type="compositionally biased region" description="Low complexity" evidence="1">
    <location>
        <begin position="609"/>
        <end position="619"/>
    </location>
</feature>
<feature type="compositionally biased region" description="Basic residues" evidence="1">
    <location>
        <begin position="102"/>
        <end position="112"/>
    </location>
</feature>
<feature type="region of interest" description="Disordered" evidence="1">
    <location>
        <begin position="472"/>
        <end position="494"/>
    </location>
</feature>
<comment type="caution">
    <text evidence="2">The sequence shown here is derived from an EMBL/GenBank/DDBJ whole genome shotgun (WGS) entry which is preliminary data.</text>
</comment>
<feature type="compositionally biased region" description="Acidic residues" evidence="1">
    <location>
        <begin position="117"/>
        <end position="130"/>
    </location>
</feature>
<feature type="compositionally biased region" description="Acidic residues" evidence="1">
    <location>
        <begin position="192"/>
        <end position="202"/>
    </location>
</feature>
<keyword evidence="3" id="KW-1185">Reference proteome</keyword>
<proteinExistence type="predicted"/>
<name>S8C2X7_DACHA</name>
<feature type="compositionally biased region" description="Polar residues" evidence="1">
    <location>
        <begin position="32"/>
        <end position="49"/>
    </location>
</feature>
<evidence type="ECO:0000256" key="1">
    <source>
        <dbReference type="SAM" id="MobiDB-lite"/>
    </source>
</evidence>
<dbReference type="OrthoDB" id="5424014at2759"/>
<dbReference type="OMA" id="TLTQMYP"/>
<sequence length="724" mass="81676">MPKPQRFAQSRLADPNISYKSVRFGSTPVPHKSSSIDEQSTLSQFGFTPSSSAASTVVKKKKRKLIPYGKRGLKRKSINFDDLKAGSSDDQEEEEEDERSPVGKKRRVRRVIVPREVEEENDENDSEAEEQISVIKKELIAEEGEEESWRPTYAPKRQRGKSTKTNRTLKSMDDRTLTQMYPMNFHRSISDSDYEEEDDGEDQDSRIEEESGQEQESEEEPTEEEQELVRVKDEPLSQTEVSFNSDDNEEYIKQEDQQPGITIKNEESEKENIPGDEETFASAADSANPKTPKKPIPNVVPSSYTPPVTPLSPLRHSQLDAIYKSPSVQRLWRLKGIAMPGLSPVVEDQTKEDTGSTTQRTESELIAAKSPLRKPNFTLESASAETMAESPTKDPSPRVPDFIKNKIVPSSQWWDREETWSSNSGRALETVLEVESQPEVQVESSDVPSIRSTTVTPRAQRIVQLEEADGVDVVPESPVSKRSEEFSKEVPTVSEVREPLLRDSSTLNPLYTSFLRKESSTIVLNPKPVENKSQRSEISTRSVDRQLIFESDDYSKNSGDVVKETPLDRTESSDPDATLSQTPSRDSDKTPRAKKRSRTLTSRKESNVPLLLPSSPPQSCNGLHVSETPRSSKDIFHSPSSKISTSPTINFTRRSSDTYEPQEQYLDDMNETLDSYRPPRAIETLSQWKLREFGPSQAVPTISQFFPAGFLAEDDDDEDEDEEL</sequence>
<evidence type="ECO:0000313" key="2">
    <source>
        <dbReference type="EMBL" id="EPS42007.1"/>
    </source>
</evidence>
<feature type="compositionally biased region" description="Low complexity" evidence="1">
    <location>
        <begin position="638"/>
        <end position="649"/>
    </location>
</feature>
<feature type="region of interest" description="Disordered" evidence="1">
    <location>
        <begin position="521"/>
        <end position="659"/>
    </location>
</feature>
<feature type="compositionally biased region" description="Low complexity" evidence="1">
    <location>
        <begin position="434"/>
        <end position="445"/>
    </location>
</feature>
<feature type="compositionally biased region" description="Basic and acidic residues" evidence="1">
    <location>
        <begin position="479"/>
        <end position="488"/>
    </location>
</feature>
<feature type="compositionally biased region" description="Basic and acidic residues" evidence="1">
    <location>
        <begin position="561"/>
        <end position="572"/>
    </location>
</feature>
<gene>
    <name evidence="2" type="ORF">H072_4076</name>
</gene>
<accession>S8C2X7</accession>
<reference evidence="2 3" key="1">
    <citation type="journal article" date="2013" name="PLoS Genet.">
        <title>Genomic mechanisms accounting for the adaptation to parasitism in nematode-trapping fungi.</title>
        <authorList>
            <person name="Meerupati T."/>
            <person name="Andersson K.M."/>
            <person name="Friman E."/>
            <person name="Kumar D."/>
            <person name="Tunlid A."/>
            <person name="Ahren D."/>
        </authorList>
    </citation>
    <scope>NUCLEOTIDE SEQUENCE [LARGE SCALE GENOMIC DNA]</scope>
    <source>
        <strain evidence="2 3">CBS 200.50</strain>
    </source>
</reference>
<feature type="compositionally biased region" description="Polar residues" evidence="1">
    <location>
        <begin position="650"/>
        <end position="659"/>
    </location>
</feature>
<reference evidence="3" key="2">
    <citation type="submission" date="2013-04" db="EMBL/GenBank/DDBJ databases">
        <title>Genomic mechanisms accounting for the adaptation to parasitism in nematode-trapping fungi.</title>
        <authorList>
            <person name="Ahren D.G."/>
        </authorList>
    </citation>
    <scope>NUCLEOTIDE SEQUENCE [LARGE SCALE GENOMIC DNA]</scope>
    <source>
        <strain evidence="3">CBS 200.50</strain>
    </source>
</reference>
<feature type="compositionally biased region" description="Acidic residues" evidence="1">
    <location>
        <begin position="89"/>
        <end position="98"/>
    </location>
</feature>
<feature type="region of interest" description="Disordered" evidence="1">
    <location>
        <begin position="1"/>
        <end position="62"/>
    </location>
</feature>
<evidence type="ECO:0000313" key="3">
    <source>
        <dbReference type="Proteomes" id="UP000015100"/>
    </source>
</evidence>
<dbReference type="EMBL" id="AQGS01000130">
    <property type="protein sequence ID" value="EPS42007.1"/>
    <property type="molecule type" value="Genomic_DNA"/>
</dbReference>
<dbReference type="HOGENOM" id="CLU_382172_0_0_1"/>
<feature type="compositionally biased region" description="Basic and acidic residues" evidence="1">
    <location>
        <begin position="391"/>
        <end position="403"/>
    </location>
</feature>
<feature type="region of interest" description="Disordered" evidence="1">
    <location>
        <begin position="76"/>
        <end position="304"/>
    </location>
</feature>
<feature type="compositionally biased region" description="Acidic residues" evidence="1">
    <location>
        <begin position="210"/>
        <end position="226"/>
    </location>
</feature>
<organism evidence="2 3">
    <name type="scientific">Dactylellina haptotyla (strain CBS 200.50)</name>
    <name type="common">Nematode-trapping fungus</name>
    <name type="synonym">Monacrosporium haptotylum</name>
    <dbReference type="NCBI Taxonomy" id="1284197"/>
    <lineage>
        <taxon>Eukaryota</taxon>
        <taxon>Fungi</taxon>
        <taxon>Dikarya</taxon>
        <taxon>Ascomycota</taxon>
        <taxon>Pezizomycotina</taxon>
        <taxon>Orbiliomycetes</taxon>
        <taxon>Orbiliales</taxon>
        <taxon>Orbiliaceae</taxon>
        <taxon>Dactylellina</taxon>
    </lineage>
</organism>
<feature type="region of interest" description="Disordered" evidence="1">
    <location>
        <begin position="343"/>
        <end position="403"/>
    </location>
</feature>